<evidence type="ECO:0000313" key="14">
    <source>
        <dbReference type="Proteomes" id="UP001432027"/>
    </source>
</evidence>
<accession>A0AAV5SC00</accession>
<feature type="transmembrane region" description="Helical" evidence="11">
    <location>
        <begin position="207"/>
        <end position="230"/>
    </location>
</feature>
<keyword evidence="5" id="KW-0406">Ion transport</keyword>
<keyword evidence="14" id="KW-1185">Reference proteome</keyword>
<feature type="non-terminal residue" evidence="13">
    <location>
        <position position="1"/>
    </location>
</feature>
<feature type="transmembrane region" description="Helical" evidence="11">
    <location>
        <begin position="143"/>
        <end position="163"/>
    </location>
</feature>
<feature type="transmembrane region" description="Helical" evidence="11">
    <location>
        <begin position="397"/>
        <end position="430"/>
    </location>
</feature>
<evidence type="ECO:0000313" key="13">
    <source>
        <dbReference type="EMBL" id="GMS78854.1"/>
    </source>
</evidence>
<evidence type="ECO:0000256" key="9">
    <source>
        <dbReference type="ARBA" id="ARBA00023286"/>
    </source>
</evidence>
<keyword evidence="7" id="KW-0675">Receptor</keyword>
<dbReference type="Pfam" id="PF10613">
    <property type="entry name" value="Lig_chan-Glu_bd"/>
    <property type="match status" value="1"/>
</dbReference>
<dbReference type="SUPFAM" id="SSF53850">
    <property type="entry name" value="Periplasmic binding protein-like II"/>
    <property type="match status" value="1"/>
</dbReference>
<keyword evidence="3 11" id="KW-0812">Transmembrane</keyword>
<dbReference type="InterPro" id="IPR040128">
    <property type="entry name" value="T25E4.2-like"/>
</dbReference>
<organism evidence="13 14">
    <name type="scientific">Pristionchus entomophagus</name>
    <dbReference type="NCBI Taxonomy" id="358040"/>
    <lineage>
        <taxon>Eukaryota</taxon>
        <taxon>Metazoa</taxon>
        <taxon>Ecdysozoa</taxon>
        <taxon>Nematoda</taxon>
        <taxon>Chromadorea</taxon>
        <taxon>Rhabditida</taxon>
        <taxon>Rhabditina</taxon>
        <taxon>Diplogasteromorpha</taxon>
        <taxon>Diplogasteroidea</taxon>
        <taxon>Neodiplogasteridae</taxon>
        <taxon>Pristionchus</taxon>
    </lineage>
</organism>
<keyword evidence="9" id="KW-1071">Ligand-gated ion channel</keyword>
<evidence type="ECO:0000256" key="3">
    <source>
        <dbReference type="ARBA" id="ARBA00022692"/>
    </source>
</evidence>
<reference evidence="13" key="1">
    <citation type="submission" date="2023-10" db="EMBL/GenBank/DDBJ databases">
        <title>Genome assembly of Pristionchus species.</title>
        <authorList>
            <person name="Yoshida K."/>
            <person name="Sommer R.J."/>
        </authorList>
    </citation>
    <scope>NUCLEOTIDE SEQUENCE</scope>
    <source>
        <strain evidence="13">RS0144</strain>
    </source>
</reference>
<keyword evidence="8" id="KW-0325">Glycoprotein</keyword>
<evidence type="ECO:0000256" key="5">
    <source>
        <dbReference type="ARBA" id="ARBA00023065"/>
    </source>
</evidence>
<dbReference type="InterPro" id="IPR019594">
    <property type="entry name" value="Glu/Gly-bd"/>
</dbReference>
<evidence type="ECO:0000256" key="10">
    <source>
        <dbReference type="ARBA" id="ARBA00023303"/>
    </source>
</evidence>
<evidence type="ECO:0000259" key="12">
    <source>
        <dbReference type="Pfam" id="PF10613"/>
    </source>
</evidence>
<dbReference type="PANTHER" id="PTHR22714">
    <property type="entry name" value="PROTEIN CBG02446-RELATED"/>
    <property type="match status" value="1"/>
</dbReference>
<evidence type="ECO:0000256" key="2">
    <source>
        <dbReference type="ARBA" id="ARBA00022448"/>
    </source>
</evidence>
<keyword evidence="10" id="KW-0407">Ion channel</keyword>
<dbReference type="EMBL" id="BTSX01000001">
    <property type="protein sequence ID" value="GMS78854.1"/>
    <property type="molecule type" value="Genomic_DNA"/>
</dbReference>
<dbReference type="AlphaFoldDB" id="A0AAV5SC00"/>
<name>A0AAV5SC00_9BILA</name>
<comment type="caution">
    <text evidence="13">The sequence shown here is derived from an EMBL/GenBank/DDBJ whole genome shotgun (WGS) entry which is preliminary data.</text>
</comment>
<evidence type="ECO:0000256" key="1">
    <source>
        <dbReference type="ARBA" id="ARBA00004141"/>
    </source>
</evidence>
<dbReference type="GO" id="GO:0016020">
    <property type="term" value="C:membrane"/>
    <property type="evidence" value="ECO:0007669"/>
    <property type="project" value="UniProtKB-SubCell"/>
</dbReference>
<proteinExistence type="predicted"/>
<evidence type="ECO:0000256" key="6">
    <source>
        <dbReference type="ARBA" id="ARBA00023136"/>
    </source>
</evidence>
<sequence length="440" mass="49579">PLPSRPLRVIVSDNYPDANGSCVPWPTLEPTRTCPYPGWCLEIVHHLSSLYNFSVEYKVEPPGKFVDWGRPQADNKTFSGLLGRIAQGEADMSCLLYQKTTMRTANFDFSISVSEITPSFVVREYPITLTSLLLNCLKPYQTSVWVCILIGVIVQMCFWPLIARSEMSLGLRKPTERWGESAWAVVDDWFNGGDPHFTLRSGALLRLIFSVFQKGLIPSVYTAAIFFALLNPTDNSPIKSPNDAFRLLSSGNYKLIADKGIWFYQEIQTSSDALFVGLREATRSNPSVEASDEDAIKLVDQGNYIWQVLDDSPGMPLVHASCFTIVFDKGLPSRSAHFVFANGNAWRPAIDQMLLNSFPMIERIRRRYFVDRNWERSKGKCPKSPYEMPGVTDPLNFWAVFGIFSLAAIGLCVAAVSLIFELVAHLIVNFRARHHNFKAR</sequence>
<evidence type="ECO:0000256" key="11">
    <source>
        <dbReference type="SAM" id="Phobius"/>
    </source>
</evidence>
<protein>
    <recommendedName>
        <fullName evidence="12">Ionotropic glutamate receptor L-glutamate and glycine-binding domain-containing protein</fullName>
    </recommendedName>
</protein>
<evidence type="ECO:0000256" key="7">
    <source>
        <dbReference type="ARBA" id="ARBA00023170"/>
    </source>
</evidence>
<feature type="domain" description="Ionotropic glutamate receptor L-glutamate and glycine-binding" evidence="12">
    <location>
        <begin position="35"/>
        <end position="118"/>
    </location>
</feature>
<evidence type="ECO:0000256" key="4">
    <source>
        <dbReference type="ARBA" id="ARBA00022989"/>
    </source>
</evidence>
<feature type="non-terminal residue" evidence="13">
    <location>
        <position position="440"/>
    </location>
</feature>
<dbReference type="GO" id="GO:0015276">
    <property type="term" value="F:ligand-gated monoatomic ion channel activity"/>
    <property type="evidence" value="ECO:0007669"/>
    <property type="project" value="InterPro"/>
</dbReference>
<dbReference type="PANTHER" id="PTHR22714:SF7">
    <property type="entry name" value="SOLUTE-BINDING PROTEIN FAMILY 3_N-TERMINAL DOMAIN-CONTAINING PROTEIN"/>
    <property type="match status" value="1"/>
</dbReference>
<keyword evidence="4 11" id="KW-1133">Transmembrane helix</keyword>
<dbReference type="Proteomes" id="UP001432027">
    <property type="component" value="Unassembled WGS sequence"/>
</dbReference>
<keyword evidence="2" id="KW-0813">Transport</keyword>
<keyword evidence="6 11" id="KW-0472">Membrane</keyword>
<evidence type="ECO:0000256" key="8">
    <source>
        <dbReference type="ARBA" id="ARBA00023180"/>
    </source>
</evidence>
<gene>
    <name evidence="13" type="ORF">PENTCL1PPCAC_1029</name>
</gene>
<comment type="subcellular location">
    <subcellularLocation>
        <location evidence="1">Membrane</location>
        <topology evidence="1">Multi-pass membrane protein</topology>
    </subcellularLocation>
</comment>
<dbReference type="Gene3D" id="3.40.190.10">
    <property type="entry name" value="Periplasmic binding protein-like II"/>
    <property type="match status" value="1"/>
</dbReference>